<proteinExistence type="predicted"/>
<gene>
    <name evidence="1" type="ORF">MTBBW1_410069</name>
</gene>
<sequence length="75" mass="8631">MLNSDVENKQSIMKKEKMVEQDILRPDQVKAFSLKDNHSIKKVTVDHYGINTEIFDDLIADANEVSDAIYYGIKE</sequence>
<reference evidence="1 2" key="1">
    <citation type="submission" date="2017-03" db="EMBL/GenBank/DDBJ databases">
        <authorList>
            <person name="Afonso C.L."/>
            <person name="Miller P.J."/>
            <person name="Scott M.A."/>
            <person name="Spackman E."/>
            <person name="Goraichik I."/>
            <person name="Dimitrov K.M."/>
            <person name="Suarez D.L."/>
            <person name="Swayne D.E."/>
        </authorList>
    </citation>
    <scope>NUCLEOTIDE SEQUENCE [LARGE SCALE GENOMIC DNA]</scope>
    <source>
        <strain evidence="1">PRJEB14757</strain>
    </source>
</reference>
<dbReference type="AlphaFoldDB" id="A0A1W1HGW0"/>
<evidence type="ECO:0000313" key="2">
    <source>
        <dbReference type="Proteomes" id="UP000191931"/>
    </source>
</evidence>
<organism evidence="1 2">
    <name type="scientific">Desulfamplus magnetovallimortis</name>
    <dbReference type="NCBI Taxonomy" id="1246637"/>
    <lineage>
        <taxon>Bacteria</taxon>
        <taxon>Pseudomonadati</taxon>
        <taxon>Thermodesulfobacteriota</taxon>
        <taxon>Desulfobacteria</taxon>
        <taxon>Desulfobacterales</taxon>
        <taxon>Desulfobacteraceae</taxon>
        <taxon>Desulfamplus</taxon>
    </lineage>
</organism>
<protein>
    <submittedName>
        <fullName evidence="1">Uncharacterized protein</fullName>
    </submittedName>
</protein>
<evidence type="ECO:0000313" key="1">
    <source>
        <dbReference type="EMBL" id="SLM31714.1"/>
    </source>
</evidence>
<dbReference type="Proteomes" id="UP000191931">
    <property type="component" value="Unassembled WGS sequence"/>
</dbReference>
<accession>A0A1W1HGW0</accession>
<keyword evidence="2" id="KW-1185">Reference proteome</keyword>
<name>A0A1W1HGW0_9BACT</name>
<dbReference type="STRING" id="1246637.MTBBW1_410069"/>
<dbReference type="EMBL" id="FWEV01000283">
    <property type="protein sequence ID" value="SLM31714.1"/>
    <property type="molecule type" value="Genomic_DNA"/>
</dbReference>